<sequence>MVNKTVFYKLASDSERAAYMHEQVSGVMPCTVCSSQASSQPQVVPLTAAKGSSSLAAAVWLPH</sequence>
<comment type="caution">
    <text evidence="1">The sequence shown here is derived from an EMBL/GenBank/DDBJ whole genome shotgun (WGS) entry which is preliminary data.</text>
</comment>
<evidence type="ECO:0000313" key="1">
    <source>
        <dbReference type="EMBL" id="GFH31168.1"/>
    </source>
</evidence>
<gene>
    <name evidence="1" type="ORF">HaLaN_30152</name>
</gene>
<proteinExistence type="predicted"/>
<evidence type="ECO:0000313" key="2">
    <source>
        <dbReference type="Proteomes" id="UP000485058"/>
    </source>
</evidence>
<dbReference type="EMBL" id="BLLF01005413">
    <property type="protein sequence ID" value="GFH31168.1"/>
    <property type="molecule type" value="Genomic_DNA"/>
</dbReference>
<organism evidence="1 2">
    <name type="scientific">Haematococcus lacustris</name>
    <name type="common">Green alga</name>
    <name type="synonym">Haematococcus pluvialis</name>
    <dbReference type="NCBI Taxonomy" id="44745"/>
    <lineage>
        <taxon>Eukaryota</taxon>
        <taxon>Viridiplantae</taxon>
        <taxon>Chlorophyta</taxon>
        <taxon>core chlorophytes</taxon>
        <taxon>Chlorophyceae</taxon>
        <taxon>CS clade</taxon>
        <taxon>Chlamydomonadales</taxon>
        <taxon>Haematococcaceae</taxon>
        <taxon>Haematococcus</taxon>
    </lineage>
</organism>
<keyword evidence="2" id="KW-1185">Reference proteome</keyword>
<accession>A0A6A0AEU5</accession>
<name>A0A6A0AEU5_HAELA</name>
<reference evidence="1 2" key="1">
    <citation type="submission" date="2020-02" db="EMBL/GenBank/DDBJ databases">
        <title>Draft genome sequence of Haematococcus lacustris strain NIES-144.</title>
        <authorList>
            <person name="Morimoto D."/>
            <person name="Nakagawa S."/>
            <person name="Yoshida T."/>
            <person name="Sawayama S."/>
        </authorList>
    </citation>
    <scope>NUCLEOTIDE SEQUENCE [LARGE SCALE GENOMIC DNA]</scope>
    <source>
        <strain evidence="1 2">NIES-144</strain>
    </source>
</reference>
<dbReference type="AlphaFoldDB" id="A0A6A0AEU5"/>
<dbReference type="Proteomes" id="UP000485058">
    <property type="component" value="Unassembled WGS sequence"/>
</dbReference>
<protein>
    <submittedName>
        <fullName evidence="1">Uncharacterized protein</fullName>
    </submittedName>
</protein>